<dbReference type="Proteomes" id="UP000263642">
    <property type="component" value="Unassembled WGS sequence"/>
</dbReference>
<reference evidence="2 3" key="1">
    <citation type="journal article" date="2018" name="Nat. Biotechnol.">
        <title>A standardized bacterial taxonomy based on genome phylogeny substantially revises the tree of life.</title>
        <authorList>
            <person name="Parks D.H."/>
            <person name="Chuvochina M."/>
            <person name="Waite D.W."/>
            <person name="Rinke C."/>
            <person name="Skarshewski A."/>
            <person name="Chaumeil P.A."/>
            <person name="Hugenholtz P."/>
        </authorList>
    </citation>
    <scope>NUCLEOTIDE SEQUENCE [LARGE SCALE GENOMIC DNA]</scope>
    <source>
        <strain evidence="2">UBA9375</strain>
    </source>
</reference>
<dbReference type="SMART" id="SM00506">
    <property type="entry name" value="A1pp"/>
    <property type="match status" value="1"/>
</dbReference>
<dbReference type="PROSITE" id="PS51154">
    <property type="entry name" value="MACRO"/>
    <property type="match status" value="1"/>
</dbReference>
<protein>
    <submittedName>
        <fullName evidence="2">Appr-1-p processing protein</fullName>
    </submittedName>
</protein>
<sequence>MQIQLTAIDEPLYQAWQRWCGDLSFVKVHHGSIFDAPADAIVSPANSFGFMDGGIDRLYLERIGLSIQDRVQNQIRENHGGELLVGAATMVETEDSEFPFLIAAPTMRVPMPVESSINAFLAARAIFLLIRDGVIPCGQYAGQPVREYVKSITVPGLATGVGRMSPVQCAKQVRAAIEDVVLDRFQFPASTSQIRKRHDRLLGK</sequence>
<dbReference type="EMBL" id="DQAY01000187">
    <property type="protein sequence ID" value="HCO27024.1"/>
    <property type="molecule type" value="Genomic_DNA"/>
</dbReference>
<organism evidence="2 3">
    <name type="scientific">Gimesia maris</name>
    <dbReference type="NCBI Taxonomy" id="122"/>
    <lineage>
        <taxon>Bacteria</taxon>
        <taxon>Pseudomonadati</taxon>
        <taxon>Planctomycetota</taxon>
        <taxon>Planctomycetia</taxon>
        <taxon>Planctomycetales</taxon>
        <taxon>Planctomycetaceae</taxon>
        <taxon>Gimesia</taxon>
    </lineage>
</organism>
<feature type="domain" description="Macro" evidence="1">
    <location>
        <begin position="13"/>
        <end position="204"/>
    </location>
</feature>
<proteinExistence type="predicted"/>
<comment type="caution">
    <text evidence="2">The sequence shown here is derived from an EMBL/GenBank/DDBJ whole genome shotgun (WGS) entry which is preliminary data.</text>
</comment>
<accession>A0A3D3RDW7</accession>
<gene>
    <name evidence="2" type="ORF">DIT97_29945</name>
</gene>
<dbReference type="InterPro" id="IPR043472">
    <property type="entry name" value="Macro_dom-like"/>
</dbReference>
<evidence type="ECO:0000313" key="2">
    <source>
        <dbReference type="EMBL" id="HCO27024.1"/>
    </source>
</evidence>
<evidence type="ECO:0000313" key="3">
    <source>
        <dbReference type="Proteomes" id="UP000263642"/>
    </source>
</evidence>
<evidence type="ECO:0000259" key="1">
    <source>
        <dbReference type="PROSITE" id="PS51154"/>
    </source>
</evidence>
<name>A0A3D3RDW7_9PLAN</name>
<dbReference type="InterPro" id="IPR002589">
    <property type="entry name" value="Macro_dom"/>
</dbReference>
<dbReference type="Gene3D" id="3.40.220.10">
    <property type="entry name" value="Leucine Aminopeptidase, subunit E, domain 1"/>
    <property type="match status" value="1"/>
</dbReference>
<dbReference type="Pfam" id="PF01661">
    <property type="entry name" value="Macro"/>
    <property type="match status" value="1"/>
</dbReference>
<dbReference type="AlphaFoldDB" id="A0A3D3RDW7"/>
<dbReference type="SUPFAM" id="SSF52949">
    <property type="entry name" value="Macro domain-like"/>
    <property type="match status" value="1"/>
</dbReference>